<evidence type="ECO:0000256" key="1">
    <source>
        <dbReference type="ARBA" id="ARBA00022833"/>
    </source>
</evidence>
<protein>
    <submittedName>
        <fullName evidence="2">N-acetylglucosaminyl deacetylase, LmbE family</fullName>
    </submittedName>
</protein>
<dbReference type="GO" id="GO:0016811">
    <property type="term" value="F:hydrolase activity, acting on carbon-nitrogen (but not peptide) bonds, in linear amides"/>
    <property type="evidence" value="ECO:0007669"/>
    <property type="project" value="TreeGrafter"/>
</dbReference>
<keyword evidence="3" id="KW-1185">Reference proteome</keyword>
<gene>
    <name evidence="2" type="ORF">SAMN05421748_130105</name>
</gene>
<dbReference type="AlphaFoldDB" id="A0A285K2B3"/>
<name>A0A285K2B3_9ACTN</name>
<keyword evidence="1" id="KW-0862">Zinc</keyword>
<dbReference type="InterPro" id="IPR003737">
    <property type="entry name" value="GlcNAc_PI_deacetylase-related"/>
</dbReference>
<dbReference type="RefSeq" id="WP_097327651.1">
    <property type="nucleotide sequence ID" value="NZ_OBDY01000030.1"/>
</dbReference>
<dbReference type="OrthoDB" id="116799at2"/>
<accession>A0A285K2B3</accession>
<dbReference type="SUPFAM" id="SSF102588">
    <property type="entry name" value="LmbE-like"/>
    <property type="match status" value="1"/>
</dbReference>
<dbReference type="Proteomes" id="UP000219612">
    <property type="component" value="Unassembled WGS sequence"/>
</dbReference>
<evidence type="ECO:0000313" key="2">
    <source>
        <dbReference type="EMBL" id="SNY66720.1"/>
    </source>
</evidence>
<dbReference type="PANTHER" id="PTHR12993">
    <property type="entry name" value="N-ACETYLGLUCOSAMINYL-PHOSPHATIDYLINOSITOL DE-N-ACETYLASE-RELATED"/>
    <property type="match status" value="1"/>
</dbReference>
<dbReference type="EMBL" id="OBDY01000030">
    <property type="protein sequence ID" value="SNY66720.1"/>
    <property type="molecule type" value="Genomic_DNA"/>
</dbReference>
<dbReference type="Pfam" id="PF02585">
    <property type="entry name" value="PIG-L"/>
    <property type="match status" value="1"/>
</dbReference>
<dbReference type="Gene3D" id="3.40.50.10320">
    <property type="entry name" value="LmbE-like"/>
    <property type="match status" value="1"/>
</dbReference>
<dbReference type="GO" id="GO:0016137">
    <property type="term" value="P:glycoside metabolic process"/>
    <property type="evidence" value="ECO:0007669"/>
    <property type="project" value="UniProtKB-ARBA"/>
</dbReference>
<organism evidence="2 3">
    <name type="scientific">Paractinoplanes atraurantiacus</name>
    <dbReference type="NCBI Taxonomy" id="1036182"/>
    <lineage>
        <taxon>Bacteria</taxon>
        <taxon>Bacillati</taxon>
        <taxon>Actinomycetota</taxon>
        <taxon>Actinomycetes</taxon>
        <taxon>Micromonosporales</taxon>
        <taxon>Micromonosporaceae</taxon>
        <taxon>Paractinoplanes</taxon>
    </lineage>
</organism>
<proteinExistence type="predicted"/>
<reference evidence="2 3" key="1">
    <citation type="submission" date="2017-09" db="EMBL/GenBank/DDBJ databases">
        <authorList>
            <person name="Ehlers B."/>
            <person name="Leendertz F.H."/>
        </authorList>
    </citation>
    <scope>NUCLEOTIDE SEQUENCE [LARGE SCALE GENOMIC DNA]</scope>
    <source>
        <strain evidence="2 3">CGMCC 4.6857</strain>
    </source>
</reference>
<sequence length="255" mass="27722">MSTLLGIWAHPDDEAYLSGGLMALAADRGDRVVCVTATRGEQGTSDPQRWPPDRLAAERATELARCLRILGVTEHHWLGYPDGGCAAAPAGEAIAKLEALIGEIRPDTVVTFGLDGNTGHADHRTVGRWAAAAFARAAAPGARLLRSAVGERWHRRWAPLNEGLGVFEPGYPVVVPARALTVDLVLDDLTVQRKVRALAAQRTQTATLIGAMGVERYTEWVREESFVEWTPPNSGHIPCPSCWWDLTTARWQCAC</sequence>
<dbReference type="InterPro" id="IPR024078">
    <property type="entry name" value="LmbE-like_dom_sf"/>
</dbReference>
<dbReference type="PANTHER" id="PTHR12993:SF11">
    <property type="entry name" value="N-ACETYLGLUCOSAMINYL-PHOSPHATIDYLINOSITOL DE-N-ACETYLASE"/>
    <property type="match status" value="1"/>
</dbReference>
<evidence type="ECO:0000313" key="3">
    <source>
        <dbReference type="Proteomes" id="UP000219612"/>
    </source>
</evidence>